<sequence>MTMPDPAGPASTPAAGGPSALTGVIPPVCTPMTPDHEVDTRSLTRLVDHLLAGGVDALFVLGSSSEVAYLPDAHRRAVLDTVVGHVAGQVPVLAGVIDMTTPRVLDHARTALDAGVSGLVATAPFYTRTHPEEIRTHFRLIAARTGLPLYAYDLPVSVHTKLPAALLLELAAEGVLAGVKDSSGDDGGLREVILGRVPGFSVLTGSEVTVDSALWMGADGVVPGLGNVDPHGYVRLAACAGRGEWEAARQEQERLVRLFEIVRVGGARMGGSSSGLGAFKAALYLRGIIDCPVTAPPQVPLNDDEIASVGKHLAAAGLL</sequence>
<dbReference type="PIRSF" id="PIRSF001365">
    <property type="entry name" value="DHDPS"/>
    <property type="match status" value="1"/>
</dbReference>
<dbReference type="Proteomes" id="UP001320766">
    <property type="component" value="Unassembled WGS sequence"/>
</dbReference>
<dbReference type="Gene3D" id="3.20.20.70">
    <property type="entry name" value="Aldolase class I"/>
    <property type="match status" value="1"/>
</dbReference>
<reference evidence="6 7" key="1">
    <citation type="submission" date="2022-06" db="EMBL/GenBank/DDBJ databases">
        <title>Sequencing the genomes of 1000 actinobacteria strains.</title>
        <authorList>
            <person name="Klenk H.-P."/>
        </authorList>
    </citation>
    <scope>NUCLEOTIDE SEQUENCE [LARGE SCALE GENOMIC DNA]</scope>
    <source>
        <strain evidence="6 7">DSM 44170</strain>
    </source>
</reference>
<dbReference type="PROSITE" id="PS00666">
    <property type="entry name" value="DHDPS_2"/>
    <property type="match status" value="1"/>
</dbReference>
<comment type="caution">
    <text evidence="6">The sequence shown here is derived from an EMBL/GenBank/DDBJ whole genome shotgun (WGS) entry which is preliminary data.</text>
</comment>
<dbReference type="EMBL" id="JAMZEC010000001">
    <property type="protein sequence ID" value="MCP2349031.1"/>
    <property type="molecule type" value="Genomic_DNA"/>
</dbReference>
<evidence type="ECO:0000256" key="4">
    <source>
        <dbReference type="PIRNR" id="PIRNR001365"/>
    </source>
</evidence>
<dbReference type="InterPro" id="IPR002220">
    <property type="entry name" value="DapA-like"/>
</dbReference>
<feature type="region of interest" description="Disordered" evidence="5">
    <location>
        <begin position="1"/>
        <end position="23"/>
    </location>
</feature>
<dbReference type="PRINTS" id="PR00146">
    <property type="entry name" value="DHPICSNTHASE"/>
</dbReference>
<dbReference type="InterPro" id="IPR020625">
    <property type="entry name" value="Schiff_base-form_aldolases_AS"/>
</dbReference>
<gene>
    <name evidence="6" type="ORF">HD595_005153</name>
</gene>
<feature type="compositionally biased region" description="Low complexity" evidence="5">
    <location>
        <begin position="1"/>
        <end position="20"/>
    </location>
</feature>
<keyword evidence="7" id="KW-1185">Reference proteome</keyword>
<evidence type="ECO:0000256" key="2">
    <source>
        <dbReference type="ARBA" id="ARBA00023239"/>
    </source>
</evidence>
<evidence type="ECO:0000313" key="7">
    <source>
        <dbReference type="Proteomes" id="UP001320766"/>
    </source>
</evidence>
<organism evidence="6 7">
    <name type="scientific">Nonomuraea roseoviolacea subsp. carminata</name>
    <dbReference type="NCBI Taxonomy" id="160689"/>
    <lineage>
        <taxon>Bacteria</taxon>
        <taxon>Bacillati</taxon>
        <taxon>Actinomycetota</taxon>
        <taxon>Actinomycetes</taxon>
        <taxon>Streptosporangiales</taxon>
        <taxon>Streptosporangiaceae</taxon>
        <taxon>Nonomuraea</taxon>
    </lineage>
</organism>
<dbReference type="CDD" id="cd00408">
    <property type="entry name" value="DHDPS-like"/>
    <property type="match status" value="1"/>
</dbReference>
<dbReference type="SMART" id="SM01130">
    <property type="entry name" value="DHDPS"/>
    <property type="match status" value="1"/>
</dbReference>
<dbReference type="Pfam" id="PF00701">
    <property type="entry name" value="DHDPS"/>
    <property type="match status" value="1"/>
</dbReference>
<name>A0ABT1K4U7_9ACTN</name>
<dbReference type="PANTHER" id="PTHR12128">
    <property type="entry name" value="DIHYDRODIPICOLINATE SYNTHASE"/>
    <property type="match status" value="1"/>
</dbReference>
<keyword evidence="3" id="KW-0704">Schiff base</keyword>
<proteinExistence type="inferred from homology"/>
<dbReference type="InterPro" id="IPR013785">
    <property type="entry name" value="Aldolase_TIM"/>
</dbReference>
<accession>A0ABT1K4U7</accession>
<evidence type="ECO:0000256" key="1">
    <source>
        <dbReference type="ARBA" id="ARBA00007592"/>
    </source>
</evidence>
<dbReference type="PANTHER" id="PTHR12128:SF66">
    <property type="entry name" value="4-HYDROXY-2-OXOGLUTARATE ALDOLASE, MITOCHONDRIAL"/>
    <property type="match status" value="1"/>
</dbReference>
<protein>
    <submittedName>
        <fullName evidence="6">4-hydroxy-tetrahydrodipicolinate synthase</fullName>
        <ecNumber evidence="6">4.3.3.7</ecNumber>
    </submittedName>
</protein>
<dbReference type="GO" id="GO:0008840">
    <property type="term" value="F:4-hydroxy-tetrahydrodipicolinate synthase activity"/>
    <property type="evidence" value="ECO:0007669"/>
    <property type="project" value="UniProtKB-EC"/>
</dbReference>
<comment type="similarity">
    <text evidence="1 4">Belongs to the DapA family.</text>
</comment>
<evidence type="ECO:0000256" key="3">
    <source>
        <dbReference type="ARBA" id="ARBA00023270"/>
    </source>
</evidence>
<dbReference type="EC" id="4.3.3.7" evidence="6"/>
<evidence type="ECO:0000256" key="5">
    <source>
        <dbReference type="SAM" id="MobiDB-lite"/>
    </source>
</evidence>
<evidence type="ECO:0000313" key="6">
    <source>
        <dbReference type="EMBL" id="MCP2349031.1"/>
    </source>
</evidence>
<keyword evidence="2 4" id="KW-0456">Lyase</keyword>
<dbReference type="SUPFAM" id="SSF51569">
    <property type="entry name" value="Aldolase"/>
    <property type="match status" value="1"/>
</dbReference>